<evidence type="ECO:0000256" key="5">
    <source>
        <dbReference type="ARBA" id="ARBA00048204"/>
    </source>
</evidence>
<comment type="catalytic activity">
    <reaction evidence="5 6">
        <text>queuosine 5'-phosphate + H2O = queuine + D-ribose 5-phosphate</text>
        <dbReference type="Rhea" id="RHEA:75387"/>
        <dbReference type="ChEBI" id="CHEBI:15377"/>
        <dbReference type="ChEBI" id="CHEBI:17433"/>
        <dbReference type="ChEBI" id="CHEBI:78346"/>
        <dbReference type="ChEBI" id="CHEBI:194371"/>
    </reaction>
    <physiologicalReaction direction="left-to-right" evidence="5 6">
        <dbReference type="Rhea" id="RHEA:75388"/>
    </physiologicalReaction>
</comment>
<organism evidence="7 8">
    <name type="scientific">Circinella minor</name>
    <dbReference type="NCBI Taxonomy" id="1195481"/>
    <lineage>
        <taxon>Eukaryota</taxon>
        <taxon>Fungi</taxon>
        <taxon>Fungi incertae sedis</taxon>
        <taxon>Mucoromycota</taxon>
        <taxon>Mucoromycotina</taxon>
        <taxon>Mucoromycetes</taxon>
        <taxon>Mucorales</taxon>
        <taxon>Lichtheimiaceae</taxon>
        <taxon>Circinella</taxon>
    </lineage>
</organism>
<accession>A0A8H7VG05</accession>
<evidence type="ECO:0000313" key="7">
    <source>
        <dbReference type="EMBL" id="KAG2217507.1"/>
    </source>
</evidence>
<dbReference type="Proteomes" id="UP000646827">
    <property type="component" value="Unassembled WGS sequence"/>
</dbReference>
<evidence type="ECO:0000256" key="2">
    <source>
        <dbReference type="ARBA" id="ARBA00035119"/>
    </source>
</evidence>
<evidence type="ECO:0000313" key="8">
    <source>
        <dbReference type="Proteomes" id="UP000646827"/>
    </source>
</evidence>
<dbReference type="AlphaFoldDB" id="A0A8H7VG05"/>
<dbReference type="InterPro" id="IPR019438">
    <property type="entry name" value="Q_salvage"/>
</dbReference>
<gene>
    <name evidence="7" type="ORF">INT45_001794</name>
</gene>
<reference evidence="7 8" key="1">
    <citation type="submission" date="2020-12" db="EMBL/GenBank/DDBJ databases">
        <title>Metabolic potential, ecology and presence of endohyphal bacteria is reflected in genomic diversity of Mucoromycotina.</title>
        <authorList>
            <person name="Muszewska A."/>
            <person name="Okrasinska A."/>
            <person name="Steczkiewicz K."/>
            <person name="Drgas O."/>
            <person name="Orlowska M."/>
            <person name="Perlinska-Lenart U."/>
            <person name="Aleksandrzak-Piekarczyk T."/>
            <person name="Szatraj K."/>
            <person name="Zielenkiewicz U."/>
            <person name="Pilsyk S."/>
            <person name="Malc E."/>
            <person name="Mieczkowski P."/>
            <person name="Kruszewska J.S."/>
            <person name="Biernat P."/>
            <person name="Pawlowska J."/>
        </authorList>
    </citation>
    <scope>NUCLEOTIDE SEQUENCE [LARGE SCALE GENOMIC DNA]</scope>
    <source>
        <strain evidence="7 8">CBS 142.35</strain>
    </source>
</reference>
<dbReference type="PANTHER" id="PTHR21314">
    <property type="entry name" value="QUEUOSINE 5'-PHOSPHATE N-GLYCOSYLASE_HYDROLASE-RELATED"/>
    <property type="match status" value="1"/>
</dbReference>
<comment type="function">
    <text evidence="6">Catalyzes the hydrolysis of queuosine 5'-phosphate, releasing the nucleobase queuine (q). Is required for salvage of queuine from exogenous queuosine (Q) that is imported and then converted to queuosine 5'-phosphate intracellularly.</text>
</comment>
<evidence type="ECO:0000256" key="1">
    <source>
        <dbReference type="ARBA" id="ARBA00022801"/>
    </source>
</evidence>
<dbReference type="EMBL" id="JAEPRB010000293">
    <property type="protein sequence ID" value="KAG2217507.1"/>
    <property type="molecule type" value="Genomic_DNA"/>
</dbReference>
<proteinExistence type="inferred from homology"/>
<keyword evidence="8" id="KW-1185">Reference proteome</keyword>
<evidence type="ECO:0000256" key="4">
    <source>
        <dbReference type="ARBA" id="ARBA00035393"/>
    </source>
</evidence>
<protein>
    <recommendedName>
        <fullName evidence="3 6">Queuosine 5'-phosphate N-glycosylase/hydrolase</fullName>
        <ecNumber evidence="6">3.2.2.-</ecNumber>
    </recommendedName>
    <alternativeName>
        <fullName evidence="4 6">Queuosine-nucleotide N-glycosylase/hydrolase</fullName>
    </alternativeName>
</protein>
<dbReference type="OrthoDB" id="416777at2759"/>
<name>A0A8H7VG05_9FUNG</name>
<dbReference type="GO" id="GO:0016787">
    <property type="term" value="F:hydrolase activity"/>
    <property type="evidence" value="ECO:0007669"/>
    <property type="project" value="UniProtKB-KW"/>
</dbReference>
<comment type="caution">
    <text evidence="7">The sequence shown here is derived from an EMBL/GenBank/DDBJ whole genome shotgun (WGS) entry which is preliminary data.</text>
</comment>
<dbReference type="PANTHER" id="PTHR21314:SF0">
    <property type="entry name" value="QUEUOSINE 5'-PHOSPHATE N-GLYCOSYLASE_HYDROLASE"/>
    <property type="match status" value="1"/>
</dbReference>
<dbReference type="GO" id="GO:0006400">
    <property type="term" value="P:tRNA modification"/>
    <property type="evidence" value="ECO:0007669"/>
    <property type="project" value="TreeGrafter"/>
</dbReference>
<sequence>MDTKYNINVLKSAQLIAQNSTHVHIPVDAIDRAARITMENMKQRHYSTKTWNEHELQPKTLDASAIDWIFLVDILNFSFWSDLDTSDTCKPHPGRYTIQFHDKPYTGYWSLCAAINRALEQGIPMTSPSYYATASDEELESIFKSDTQEQIPLMKERKAVMREAGQVLLEKFDGSFVNCIRQARQSASALLLLLTQHFPSFRDIHTFEGHQVAILKRAQILIADIWACFDGQGYGEFHDIDTITMFADYRVPQSLYSLGVLKYSHDLMTKLEKQEILPSGSREEIEIRGNSIWAVELIVRRIKEIDPNTNVNAILIDFYIWDTAKELQDQMIVPIHRTRSIFY</sequence>
<keyword evidence="1 6" id="KW-0378">Hydrolase</keyword>
<dbReference type="EC" id="3.2.2.-" evidence="6"/>
<evidence type="ECO:0000256" key="6">
    <source>
        <dbReference type="RuleBase" id="RU365002"/>
    </source>
</evidence>
<comment type="similarity">
    <text evidence="2 6">Belongs to the QNG1 protein family.</text>
</comment>
<evidence type="ECO:0000256" key="3">
    <source>
        <dbReference type="ARBA" id="ARBA00035306"/>
    </source>
</evidence>
<dbReference type="Pfam" id="PF10343">
    <property type="entry name" value="Q_salvage"/>
    <property type="match status" value="1"/>
</dbReference>